<reference evidence="1 2" key="1">
    <citation type="journal article" date="2021" name="Elife">
        <title>Chloroplast acquisition without the gene transfer in kleptoplastic sea slugs, Plakobranchus ocellatus.</title>
        <authorList>
            <person name="Maeda T."/>
            <person name="Takahashi S."/>
            <person name="Yoshida T."/>
            <person name="Shimamura S."/>
            <person name="Takaki Y."/>
            <person name="Nagai Y."/>
            <person name="Toyoda A."/>
            <person name="Suzuki Y."/>
            <person name="Arimoto A."/>
            <person name="Ishii H."/>
            <person name="Satoh N."/>
            <person name="Nishiyama T."/>
            <person name="Hasebe M."/>
            <person name="Maruyama T."/>
            <person name="Minagawa J."/>
            <person name="Obokata J."/>
            <person name="Shigenobu S."/>
        </authorList>
    </citation>
    <scope>NUCLEOTIDE SEQUENCE [LARGE SCALE GENOMIC DNA]</scope>
</reference>
<organism evidence="1 2">
    <name type="scientific">Plakobranchus ocellatus</name>
    <dbReference type="NCBI Taxonomy" id="259542"/>
    <lineage>
        <taxon>Eukaryota</taxon>
        <taxon>Metazoa</taxon>
        <taxon>Spiralia</taxon>
        <taxon>Lophotrochozoa</taxon>
        <taxon>Mollusca</taxon>
        <taxon>Gastropoda</taxon>
        <taxon>Heterobranchia</taxon>
        <taxon>Euthyneura</taxon>
        <taxon>Panpulmonata</taxon>
        <taxon>Sacoglossa</taxon>
        <taxon>Placobranchoidea</taxon>
        <taxon>Plakobranchidae</taxon>
        <taxon>Plakobranchus</taxon>
    </lineage>
</organism>
<dbReference type="AlphaFoldDB" id="A0AAV4BAL9"/>
<comment type="caution">
    <text evidence="1">The sequence shown here is derived from an EMBL/GenBank/DDBJ whole genome shotgun (WGS) entry which is preliminary data.</text>
</comment>
<name>A0AAV4BAL9_9GAST</name>
<evidence type="ECO:0000313" key="1">
    <source>
        <dbReference type="EMBL" id="GFO17650.1"/>
    </source>
</evidence>
<dbReference type="EMBL" id="BLXT01004866">
    <property type="protein sequence ID" value="GFO17650.1"/>
    <property type="molecule type" value="Genomic_DNA"/>
</dbReference>
<accession>A0AAV4BAL9</accession>
<protein>
    <submittedName>
        <fullName evidence="1">Uncharacterized protein</fullName>
    </submittedName>
</protein>
<keyword evidence="2" id="KW-1185">Reference proteome</keyword>
<gene>
    <name evidence="1" type="ORF">PoB_004415500</name>
</gene>
<proteinExistence type="predicted"/>
<dbReference type="Proteomes" id="UP000735302">
    <property type="component" value="Unassembled WGS sequence"/>
</dbReference>
<sequence length="110" mass="12957">MRFFGHTILRENVPKQRSAGRKEVKAARRRRRLIWTDDIEAWTRKTQNVFEVTVFPNTGQTERNVILILSSAGLLDTERRVKIKSARTPADRLKRWVSRFDGHSLYSMMV</sequence>
<evidence type="ECO:0000313" key="2">
    <source>
        <dbReference type="Proteomes" id="UP000735302"/>
    </source>
</evidence>